<dbReference type="GO" id="GO:0005783">
    <property type="term" value="C:endoplasmic reticulum"/>
    <property type="evidence" value="ECO:0007669"/>
    <property type="project" value="TreeGrafter"/>
</dbReference>
<dbReference type="GO" id="GO:0031418">
    <property type="term" value="F:L-ascorbic acid binding"/>
    <property type="evidence" value="ECO:0007669"/>
    <property type="project" value="InterPro"/>
</dbReference>
<gene>
    <name evidence="8" type="ORF">FA14DRAFT_4964</name>
</gene>
<evidence type="ECO:0000256" key="3">
    <source>
        <dbReference type="ARBA" id="ARBA00022964"/>
    </source>
</evidence>
<evidence type="ECO:0000256" key="2">
    <source>
        <dbReference type="ARBA" id="ARBA00022723"/>
    </source>
</evidence>
<feature type="compositionally biased region" description="Low complexity" evidence="6">
    <location>
        <begin position="16"/>
        <end position="28"/>
    </location>
</feature>
<dbReference type="OrthoDB" id="69177at2759"/>
<dbReference type="PANTHER" id="PTHR10869:SF236">
    <property type="entry name" value="PROLYL 4-HYDROXYLASE ALPHA SUBUNIT DOMAIN-CONTAINING PROTEIN"/>
    <property type="match status" value="1"/>
</dbReference>
<evidence type="ECO:0000259" key="7">
    <source>
        <dbReference type="PROSITE" id="PS51471"/>
    </source>
</evidence>
<keyword evidence="3" id="KW-0223">Dioxygenase</keyword>
<keyword evidence="4" id="KW-0560">Oxidoreductase</keyword>
<evidence type="ECO:0000256" key="5">
    <source>
        <dbReference type="ARBA" id="ARBA00023004"/>
    </source>
</evidence>
<evidence type="ECO:0000313" key="9">
    <source>
        <dbReference type="Proteomes" id="UP000245771"/>
    </source>
</evidence>
<evidence type="ECO:0000256" key="1">
    <source>
        <dbReference type="ARBA" id="ARBA00001961"/>
    </source>
</evidence>
<reference evidence="8 9" key="1">
    <citation type="journal article" date="2018" name="Mol. Biol. Evol.">
        <title>Broad Genomic Sampling Reveals a Smut Pathogenic Ancestry of the Fungal Clade Ustilaginomycotina.</title>
        <authorList>
            <person name="Kijpornyongpan T."/>
            <person name="Mondo S.J."/>
            <person name="Barry K."/>
            <person name="Sandor L."/>
            <person name="Lee J."/>
            <person name="Lipzen A."/>
            <person name="Pangilinan J."/>
            <person name="LaButti K."/>
            <person name="Hainaut M."/>
            <person name="Henrissat B."/>
            <person name="Grigoriev I.V."/>
            <person name="Spatafora J.W."/>
            <person name="Aime M.C."/>
        </authorList>
    </citation>
    <scope>NUCLEOTIDE SEQUENCE [LARGE SCALE GENOMIC DNA]</scope>
    <source>
        <strain evidence="8 9">MCA 3882</strain>
    </source>
</reference>
<dbReference type="Proteomes" id="UP000245771">
    <property type="component" value="Unassembled WGS sequence"/>
</dbReference>
<keyword evidence="9" id="KW-1185">Reference proteome</keyword>
<sequence>MGKQKGGSNVDKVKATSKTTASASNSSVQDDVRFPAIGGQKHARTLESPQVLVADQVLLYPNTLTNSECESLIGMFDSDNLKMQASPPAKKGEAERTNFRFSTVSPKFAKELYESTGLSKVVADWPSVFPKMNAKPVGLSSNIRIYRYDPGAIFACHYDDHSIDPHFGPSWGKTEWTLLVYLTGEPEVQGGQTVFYKGHTRPKDGIQSENAIVAPLMKGAALLHRHGKACMLHEALPPTKGTKWVLRSDLVFGTS</sequence>
<dbReference type="PANTHER" id="PTHR10869">
    <property type="entry name" value="PROLYL 4-HYDROXYLASE ALPHA SUBUNIT"/>
    <property type="match status" value="1"/>
</dbReference>
<evidence type="ECO:0000256" key="6">
    <source>
        <dbReference type="SAM" id="MobiDB-lite"/>
    </source>
</evidence>
<feature type="domain" description="Fe2OG dioxygenase" evidence="7">
    <location>
        <begin position="135"/>
        <end position="255"/>
    </location>
</feature>
<dbReference type="Pfam" id="PF13640">
    <property type="entry name" value="2OG-FeII_Oxy_3"/>
    <property type="match status" value="1"/>
</dbReference>
<dbReference type="InParanoid" id="A0A316VG77"/>
<keyword evidence="5" id="KW-0408">Iron</keyword>
<proteinExistence type="predicted"/>
<dbReference type="EMBL" id="KZ819602">
    <property type="protein sequence ID" value="PWN36637.1"/>
    <property type="molecule type" value="Genomic_DNA"/>
</dbReference>
<keyword evidence="2" id="KW-0479">Metal-binding</keyword>
<feature type="region of interest" description="Disordered" evidence="6">
    <location>
        <begin position="1"/>
        <end position="29"/>
    </location>
</feature>
<dbReference type="InterPro" id="IPR006620">
    <property type="entry name" value="Pro_4_hyd_alph"/>
</dbReference>
<organism evidence="8 9">
    <name type="scientific">Meira miltonrushii</name>
    <dbReference type="NCBI Taxonomy" id="1280837"/>
    <lineage>
        <taxon>Eukaryota</taxon>
        <taxon>Fungi</taxon>
        <taxon>Dikarya</taxon>
        <taxon>Basidiomycota</taxon>
        <taxon>Ustilaginomycotina</taxon>
        <taxon>Exobasidiomycetes</taxon>
        <taxon>Exobasidiales</taxon>
        <taxon>Brachybasidiaceae</taxon>
        <taxon>Meira</taxon>
    </lineage>
</organism>
<comment type="cofactor">
    <cofactor evidence="1">
        <name>L-ascorbate</name>
        <dbReference type="ChEBI" id="CHEBI:38290"/>
    </cofactor>
</comment>
<dbReference type="AlphaFoldDB" id="A0A316VG77"/>
<name>A0A316VG77_9BASI</name>
<protein>
    <recommendedName>
        <fullName evidence="7">Fe2OG dioxygenase domain-containing protein</fullName>
    </recommendedName>
</protein>
<dbReference type="GeneID" id="37024208"/>
<dbReference type="GO" id="GO:0004656">
    <property type="term" value="F:procollagen-proline 4-dioxygenase activity"/>
    <property type="evidence" value="ECO:0007669"/>
    <property type="project" value="TreeGrafter"/>
</dbReference>
<dbReference type="GO" id="GO:0005506">
    <property type="term" value="F:iron ion binding"/>
    <property type="evidence" value="ECO:0007669"/>
    <property type="project" value="InterPro"/>
</dbReference>
<dbReference type="PROSITE" id="PS51471">
    <property type="entry name" value="FE2OG_OXY"/>
    <property type="match status" value="1"/>
</dbReference>
<dbReference type="InterPro" id="IPR045054">
    <property type="entry name" value="P4HA-like"/>
</dbReference>
<dbReference type="InterPro" id="IPR005123">
    <property type="entry name" value="Oxoglu/Fe-dep_dioxygenase_dom"/>
</dbReference>
<dbReference type="RefSeq" id="XP_025356939.1">
    <property type="nucleotide sequence ID" value="XM_025502427.1"/>
</dbReference>
<evidence type="ECO:0000256" key="4">
    <source>
        <dbReference type="ARBA" id="ARBA00023002"/>
    </source>
</evidence>
<dbReference type="Gene3D" id="2.60.120.620">
    <property type="entry name" value="q2cbj1_9rhob like domain"/>
    <property type="match status" value="1"/>
</dbReference>
<accession>A0A316VG77</accession>
<evidence type="ECO:0000313" key="8">
    <source>
        <dbReference type="EMBL" id="PWN36637.1"/>
    </source>
</evidence>
<dbReference type="InterPro" id="IPR044862">
    <property type="entry name" value="Pro_4_hyd_alph_FE2OG_OXY"/>
</dbReference>
<dbReference type="SMART" id="SM00702">
    <property type="entry name" value="P4Hc"/>
    <property type="match status" value="1"/>
</dbReference>